<feature type="domain" description="DUF7704" evidence="2">
    <location>
        <begin position="5"/>
        <end position="149"/>
    </location>
</feature>
<evidence type="ECO:0000313" key="4">
    <source>
        <dbReference type="Proteomes" id="UP000799771"/>
    </source>
</evidence>
<protein>
    <recommendedName>
        <fullName evidence="2">DUF7704 domain-containing protein</fullName>
    </recommendedName>
</protein>
<dbReference type="Pfam" id="PF24803">
    <property type="entry name" value="DUF7704"/>
    <property type="match status" value="1"/>
</dbReference>
<dbReference type="PANTHER" id="PTHR37019">
    <property type="entry name" value="CHROMOSOME 1, WHOLE GENOME SHOTGUN SEQUENCE"/>
    <property type="match status" value="1"/>
</dbReference>
<dbReference type="GeneID" id="54411660"/>
<dbReference type="PANTHER" id="PTHR37019:SF2">
    <property type="entry name" value="EXPERA DOMAIN-CONTAINING PROTEIN"/>
    <property type="match status" value="1"/>
</dbReference>
<dbReference type="EMBL" id="ML977499">
    <property type="protein sequence ID" value="KAF2133553.1"/>
    <property type="molecule type" value="Genomic_DNA"/>
</dbReference>
<feature type="transmembrane region" description="Helical" evidence="1">
    <location>
        <begin position="90"/>
        <end position="109"/>
    </location>
</feature>
<dbReference type="OrthoDB" id="2937326at2759"/>
<proteinExistence type="predicted"/>
<feature type="transmembrane region" description="Helical" evidence="1">
    <location>
        <begin position="12"/>
        <end position="30"/>
    </location>
</feature>
<dbReference type="InterPro" id="IPR056121">
    <property type="entry name" value="DUF7704"/>
</dbReference>
<evidence type="ECO:0000256" key="1">
    <source>
        <dbReference type="SAM" id="Phobius"/>
    </source>
</evidence>
<keyword evidence="4" id="KW-1185">Reference proteome</keyword>
<feature type="transmembrane region" description="Helical" evidence="1">
    <location>
        <begin position="57"/>
        <end position="78"/>
    </location>
</feature>
<keyword evidence="1" id="KW-0472">Membrane</keyword>
<feature type="transmembrane region" description="Helical" evidence="1">
    <location>
        <begin position="129"/>
        <end position="152"/>
    </location>
</feature>
<keyword evidence="1" id="KW-1133">Transmembrane helix</keyword>
<gene>
    <name evidence="3" type="ORF">P153DRAFT_393365</name>
</gene>
<evidence type="ECO:0000259" key="2">
    <source>
        <dbReference type="Pfam" id="PF24803"/>
    </source>
</evidence>
<keyword evidence="1" id="KW-0812">Transmembrane</keyword>
<dbReference type="AlphaFoldDB" id="A0A6A6AQS3"/>
<reference evidence="3" key="1">
    <citation type="journal article" date="2020" name="Stud. Mycol.">
        <title>101 Dothideomycetes genomes: a test case for predicting lifestyles and emergence of pathogens.</title>
        <authorList>
            <person name="Haridas S."/>
            <person name="Albert R."/>
            <person name="Binder M."/>
            <person name="Bloem J."/>
            <person name="Labutti K."/>
            <person name="Salamov A."/>
            <person name="Andreopoulos B."/>
            <person name="Baker S."/>
            <person name="Barry K."/>
            <person name="Bills G."/>
            <person name="Bluhm B."/>
            <person name="Cannon C."/>
            <person name="Castanera R."/>
            <person name="Culley D."/>
            <person name="Daum C."/>
            <person name="Ezra D."/>
            <person name="Gonzalez J."/>
            <person name="Henrissat B."/>
            <person name="Kuo A."/>
            <person name="Liang C."/>
            <person name="Lipzen A."/>
            <person name="Lutzoni F."/>
            <person name="Magnuson J."/>
            <person name="Mondo S."/>
            <person name="Nolan M."/>
            <person name="Ohm R."/>
            <person name="Pangilinan J."/>
            <person name="Park H.-J."/>
            <person name="Ramirez L."/>
            <person name="Alfaro M."/>
            <person name="Sun H."/>
            <person name="Tritt A."/>
            <person name="Yoshinaga Y."/>
            <person name="Zwiers L.-H."/>
            <person name="Turgeon B."/>
            <person name="Goodwin S."/>
            <person name="Spatafora J."/>
            <person name="Crous P."/>
            <person name="Grigoriev I."/>
        </authorList>
    </citation>
    <scope>NUCLEOTIDE SEQUENCE</scope>
    <source>
        <strain evidence="3">CBS 119687</strain>
    </source>
</reference>
<dbReference type="RefSeq" id="XP_033527940.1">
    <property type="nucleotide sequence ID" value="XM_033671228.1"/>
</dbReference>
<sequence length="153" mass="16419">MALGTTLPIWPALIFTYLEPLSLLVGYYVASTTPSTFVSDQIPSTPTTLLTPIPSSALVLAHSMGNVFVLLAGLAVLCTAVTRDAKVTKWYLAIVAGADVGHIYSSYRIMGPGVFWDFAAYNDTMWGNIGFSAFLHVTRVATLLGLFGRVGWA</sequence>
<dbReference type="Proteomes" id="UP000799771">
    <property type="component" value="Unassembled WGS sequence"/>
</dbReference>
<evidence type="ECO:0000313" key="3">
    <source>
        <dbReference type="EMBL" id="KAF2133553.1"/>
    </source>
</evidence>
<organism evidence="3 4">
    <name type="scientific">Dothidotthia symphoricarpi CBS 119687</name>
    <dbReference type="NCBI Taxonomy" id="1392245"/>
    <lineage>
        <taxon>Eukaryota</taxon>
        <taxon>Fungi</taxon>
        <taxon>Dikarya</taxon>
        <taxon>Ascomycota</taxon>
        <taxon>Pezizomycotina</taxon>
        <taxon>Dothideomycetes</taxon>
        <taxon>Pleosporomycetidae</taxon>
        <taxon>Pleosporales</taxon>
        <taxon>Dothidotthiaceae</taxon>
        <taxon>Dothidotthia</taxon>
    </lineage>
</organism>
<accession>A0A6A6AQS3</accession>
<name>A0A6A6AQS3_9PLEO</name>